<protein>
    <submittedName>
        <fullName evidence="2">Uncharacterized protein</fullName>
    </submittedName>
</protein>
<evidence type="ECO:0000256" key="1">
    <source>
        <dbReference type="SAM" id="MobiDB-lite"/>
    </source>
</evidence>
<feature type="region of interest" description="Disordered" evidence="1">
    <location>
        <begin position="116"/>
        <end position="261"/>
    </location>
</feature>
<accession>F8P901</accession>
<sequence>MAEKTLSSGTLSLRFMQNARRTQHATVVEAEKAQVKDDAEWEVAREVREAWGQTSSSDDKSQPVTVTYETSYLPFLFPSLPENTGGTRPSSHDISATIPKGRRAFNKRGEEIIQESYSNAHAPSESQPAPENQPKDARQKRPISISGSGSLAATTKQVRKTKDASREAKRVIYDNSNVGTDLRPPPSLHPPIPIVQASNSFLRPSGVDGPIVHPKGENKGANSATPDNQVIGSARKGKAKRDQIEGDGNKPKKKSKLTMVE</sequence>
<feature type="region of interest" description="Disordered" evidence="1">
    <location>
        <begin position="79"/>
        <end position="102"/>
    </location>
</feature>
<dbReference type="AlphaFoldDB" id="F8P901"/>
<dbReference type="EMBL" id="GL945441">
    <property type="protein sequence ID" value="EGO20130.1"/>
    <property type="molecule type" value="Genomic_DNA"/>
</dbReference>
<dbReference type="GeneID" id="18820989"/>
<feature type="compositionally biased region" description="Polar residues" evidence="1">
    <location>
        <begin position="220"/>
        <end position="231"/>
    </location>
</feature>
<feature type="compositionally biased region" description="Basic residues" evidence="1">
    <location>
        <begin position="251"/>
        <end position="261"/>
    </location>
</feature>
<name>F8P901_SERL9</name>
<feature type="compositionally biased region" description="Polar residues" evidence="1">
    <location>
        <begin position="145"/>
        <end position="156"/>
    </location>
</feature>
<organism>
    <name type="scientific">Serpula lacrymans var. lacrymans (strain S7.9)</name>
    <name type="common">Dry rot fungus</name>
    <dbReference type="NCBI Taxonomy" id="578457"/>
    <lineage>
        <taxon>Eukaryota</taxon>
        <taxon>Fungi</taxon>
        <taxon>Dikarya</taxon>
        <taxon>Basidiomycota</taxon>
        <taxon>Agaricomycotina</taxon>
        <taxon>Agaricomycetes</taxon>
        <taxon>Agaricomycetidae</taxon>
        <taxon>Boletales</taxon>
        <taxon>Coniophorineae</taxon>
        <taxon>Serpulaceae</taxon>
        <taxon>Serpula</taxon>
    </lineage>
</organism>
<dbReference type="OrthoDB" id="3251271at2759"/>
<feature type="compositionally biased region" description="Basic and acidic residues" evidence="1">
    <location>
        <begin position="160"/>
        <end position="172"/>
    </location>
</feature>
<reference evidence="2" key="1">
    <citation type="submission" date="2011-04" db="EMBL/GenBank/DDBJ databases">
        <title>Evolution of plant cell wall degrading machinery underlies the functional diversity of forest fungi.</title>
        <authorList>
            <consortium name="US DOE Joint Genome Institute (JGI-PGF)"/>
            <person name="Eastwood D.C."/>
            <person name="Floudas D."/>
            <person name="Binder M."/>
            <person name="Majcherczyk A."/>
            <person name="Schneider P."/>
            <person name="Aerts A."/>
            <person name="Asiegbu F.O."/>
            <person name="Baker S.E."/>
            <person name="Barry K."/>
            <person name="Bendiksby M."/>
            <person name="Blumentritt M."/>
            <person name="Coutinho P.M."/>
            <person name="Cullen D."/>
            <person name="Cullen D."/>
            <person name="Gathman A."/>
            <person name="Goodell B."/>
            <person name="Henrissat B."/>
            <person name="Ihrmark K."/>
            <person name="Kauserud H."/>
            <person name="Kohler A."/>
            <person name="LaButti K."/>
            <person name="Lapidus A."/>
            <person name="Lavin J.L."/>
            <person name="Lee Y.-H."/>
            <person name="Lindquist E."/>
            <person name="Lilly W."/>
            <person name="Lucas S."/>
            <person name="Morin E."/>
            <person name="Murat C."/>
            <person name="Oguiza J.A."/>
            <person name="Park J."/>
            <person name="Pisabarro A.G."/>
            <person name="Riley R."/>
            <person name="Rosling A."/>
            <person name="Salamov A."/>
            <person name="Schmidt O."/>
            <person name="Schmutz J."/>
            <person name="Skrede I."/>
            <person name="Stenlid J."/>
            <person name="Wiebenga A."/>
            <person name="Xie X."/>
            <person name="Kues U."/>
            <person name="Hibbett D.S."/>
            <person name="Hoffmeister D."/>
            <person name="Hogberg N."/>
            <person name="Martin F."/>
            <person name="Grigoriev I.V."/>
            <person name="Watkinson S.C."/>
        </authorList>
    </citation>
    <scope>NUCLEOTIDE SEQUENCE</scope>
    <source>
        <strain evidence="2">S7.9</strain>
    </source>
</reference>
<feature type="compositionally biased region" description="Pro residues" evidence="1">
    <location>
        <begin position="183"/>
        <end position="193"/>
    </location>
</feature>
<dbReference type="Proteomes" id="UP000008064">
    <property type="component" value="Unassembled WGS sequence"/>
</dbReference>
<feature type="compositionally biased region" description="Basic and acidic residues" evidence="1">
    <location>
        <begin position="240"/>
        <end position="250"/>
    </location>
</feature>
<dbReference type="HOGENOM" id="CLU_078256_0_0_1"/>
<proteinExistence type="predicted"/>
<gene>
    <name evidence="2" type="ORF">SERLADRAFT_477443</name>
</gene>
<evidence type="ECO:0000313" key="2">
    <source>
        <dbReference type="EMBL" id="EGO20130.1"/>
    </source>
</evidence>
<feature type="compositionally biased region" description="Polar residues" evidence="1">
    <location>
        <begin position="81"/>
        <end position="94"/>
    </location>
</feature>
<dbReference type="RefSeq" id="XP_007322875.1">
    <property type="nucleotide sequence ID" value="XM_007322813.1"/>
</dbReference>
<dbReference type="KEGG" id="sla:SERLADRAFT_477443"/>
<feature type="compositionally biased region" description="Polar residues" evidence="1">
    <location>
        <begin position="116"/>
        <end position="130"/>
    </location>
</feature>